<gene>
    <name evidence="4" type="ORF">SCWH03_11840</name>
</gene>
<dbReference type="Gene3D" id="3.90.400.10">
    <property type="entry name" value="Oligo-1,6-glucosidase, Domain 2"/>
    <property type="match status" value="1"/>
</dbReference>
<feature type="compositionally biased region" description="Low complexity" evidence="2">
    <location>
        <begin position="82"/>
        <end position="107"/>
    </location>
</feature>
<evidence type="ECO:0000259" key="3">
    <source>
        <dbReference type="SMART" id="SM00642"/>
    </source>
</evidence>
<proteinExistence type="inferred from homology"/>
<evidence type="ECO:0000256" key="1">
    <source>
        <dbReference type="ARBA" id="ARBA00008061"/>
    </source>
</evidence>
<feature type="compositionally biased region" description="Low complexity" evidence="2">
    <location>
        <begin position="28"/>
        <end position="71"/>
    </location>
</feature>
<dbReference type="EMBL" id="BLLG01000003">
    <property type="protein sequence ID" value="GFH34970.1"/>
    <property type="molecule type" value="Genomic_DNA"/>
</dbReference>
<name>A0A6A0APP0_9ACTN</name>
<sequence length="637" mass="68390">MTQELGTTATQRITPDAPHAPDTADTMAAPVAPIAPAAAAAPVPPAARTASVPQAAQTSQTSQTASASRTAPVAQSSQATEPPQTTHPDQVPQVPQVPQATQAAPVPGAKRSGRPGDWWRDAVIYQVYVRSFADADGDGVGDLRGIRDRLPHLAGLGVDAVWLTPFYASPQADGGYDVSDYRAVDPLFGTLEDAGDLVAEAHRLGLRVIVDIVPNHTSDRHAWFRSALAGGPERALYHFRPGRGEHGELPPNDWESVFGGPAWTRAADSDGAPGQWYLHLFAPEQPDLNWEHPAVREEFDAVLRFWLDLGVDGFRIDVAHGMVKAEGLPDIGVREQARMIGAQVLPFFDQDGVHEIHRSWRRLLDGYGGERIGVAEAWAPSPERLALYVRPDELHQAFNFQFLRCPWDPERMREVVEASLAATASVGAPTTWVLSNHDVPRHTTRYGGGPVGLRRARAAALLMLALPGSVYVYQGEELGLPEVLDLPDEVRQDPSFFRAEGQDGFRDGCRVPIPWTRSGPSYGFGSGGSWLPQPAEWAGLSVEAQTGVPGSTLELYRAAIALRREHPALGAGAGVTWLDAPDGVLAFARGGFVCTTNTRGTDVRLPVPGSRLLSSAPLGISGGTVALPADSTVWWAI</sequence>
<dbReference type="CDD" id="cd11332">
    <property type="entry name" value="AmyAc_OligoGlu_TS"/>
    <property type="match status" value="1"/>
</dbReference>
<dbReference type="GO" id="GO:0009313">
    <property type="term" value="P:oligosaccharide catabolic process"/>
    <property type="evidence" value="ECO:0007669"/>
    <property type="project" value="TreeGrafter"/>
</dbReference>
<evidence type="ECO:0000313" key="4">
    <source>
        <dbReference type="EMBL" id="GFH34970.1"/>
    </source>
</evidence>
<feature type="compositionally biased region" description="Polar residues" evidence="2">
    <location>
        <begin position="1"/>
        <end position="13"/>
    </location>
</feature>
<reference evidence="4 5" key="1">
    <citation type="submission" date="2020-02" db="EMBL/GenBank/DDBJ databases">
        <title>Whole Genome Shotgun Sequence of Streptomyces sp. strain CWH03.</title>
        <authorList>
            <person name="Dohra H."/>
            <person name="Kodani S."/>
            <person name="Yamamura H."/>
        </authorList>
    </citation>
    <scope>NUCLEOTIDE SEQUENCE [LARGE SCALE GENOMIC DNA]</scope>
    <source>
        <strain evidence="4 5">CWH03</strain>
    </source>
</reference>
<evidence type="ECO:0000256" key="2">
    <source>
        <dbReference type="SAM" id="MobiDB-lite"/>
    </source>
</evidence>
<accession>A0A6A0APP0</accession>
<dbReference type="PANTHER" id="PTHR10357:SF179">
    <property type="entry name" value="NEUTRAL AND BASIC AMINO ACID TRANSPORT PROTEIN RBAT"/>
    <property type="match status" value="1"/>
</dbReference>
<dbReference type="SMART" id="SM00642">
    <property type="entry name" value="Aamy"/>
    <property type="match status" value="1"/>
</dbReference>
<dbReference type="RefSeq" id="WP_254076584.1">
    <property type="nucleotide sequence ID" value="NZ_BLLG01000003.1"/>
</dbReference>
<dbReference type="Pfam" id="PF00128">
    <property type="entry name" value="Alpha-amylase"/>
    <property type="match status" value="1"/>
</dbReference>
<comment type="caution">
    <text evidence="4">The sequence shown here is derived from an EMBL/GenBank/DDBJ whole genome shotgun (WGS) entry which is preliminary data.</text>
</comment>
<dbReference type="InterPro" id="IPR017853">
    <property type="entry name" value="GH"/>
</dbReference>
<dbReference type="InterPro" id="IPR006047">
    <property type="entry name" value="GH13_cat_dom"/>
</dbReference>
<dbReference type="InterPro" id="IPR045857">
    <property type="entry name" value="O16G_dom_2"/>
</dbReference>
<dbReference type="Proteomes" id="UP000484988">
    <property type="component" value="Unassembled WGS sequence"/>
</dbReference>
<feature type="domain" description="Glycosyl hydrolase family 13 catalytic" evidence="3">
    <location>
        <begin position="126"/>
        <end position="506"/>
    </location>
</feature>
<dbReference type="SUPFAM" id="SSF51445">
    <property type="entry name" value="(Trans)glycosidases"/>
    <property type="match status" value="1"/>
</dbReference>
<keyword evidence="5" id="KW-1185">Reference proteome</keyword>
<feature type="region of interest" description="Disordered" evidence="2">
    <location>
        <begin position="1"/>
        <end position="115"/>
    </location>
</feature>
<dbReference type="AlphaFoldDB" id="A0A6A0APP0"/>
<keyword evidence="4" id="KW-0378">Hydrolase</keyword>
<organism evidence="4 5">
    <name type="scientific">Streptomyces pacificus</name>
    <dbReference type="NCBI Taxonomy" id="2705029"/>
    <lineage>
        <taxon>Bacteria</taxon>
        <taxon>Bacillati</taxon>
        <taxon>Actinomycetota</taxon>
        <taxon>Actinomycetes</taxon>
        <taxon>Kitasatosporales</taxon>
        <taxon>Streptomycetaceae</taxon>
        <taxon>Streptomyces</taxon>
    </lineage>
</organism>
<evidence type="ECO:0000313" key="5">
    <source>
        <dbReference type="Proteomes" id="UP000484988"/>
    </source>
</evidence>
<dbReference type="GO" id="GO:0004556">
    <property type="term" value="F:alpha-amylase activity"/>
    <property type="evidence" value="ECO:0007669"/>
    <property type="project" value="TreeGrafter"/>
</dbReference>
<dbReference type="PANTHER" id="PTHR10357">
    <property type="entry name" value="ALPHA-AMYLASE FAMILY MEMBER"/>
    <property type="match status" value="1"/>
</dbReference>
<protein>
    <submittedName>
        <fullName evidence="4">Glycoside hydrolase family 13 protein</fullName>
    </submittedName>
</protein>
<comment type="similarity">
    <text evidence="1">Belongs to the glycosyl hydrolase 13 family.</text>
</comment>
<dbReference type="Gene3D" id="3.20.20.80">
    <property type="entry name" value="Glycosidases"/>
    <property type="match status" value="1"/>
</dbReference>